<evidence type="ECO:0000313" key="9">
    <source>
        <dbReference type="Proteomes" id="UP000431304"/>
    </source>
</evidence>
<comment type="caution">
    <text evidence="8">The sequence shown here is derived from an EMBL/GenBank/DDBJ whole genome shotgun (WGS) entry which is preliminary data.</text>
</comment>
<keyword evidence="2 6" id="KW-0889">Transcription antitermination</keyword>
<comment type="similarity">
    <text evidence="1 6">Belongs to the NusB family.</text>
</comment>
<evidence type="ECO:0000256" key="2">
    <source>
        <dbReference type="ARBA" id="ARBA00022814"/>
    </source>
</evidence>
<evidence type="ECO:0000256" key="1">
    <source>
        <dbReference type="ARBA" id="ARBA00005952"/>
    </source>
</evidence>
<name>A0A844E3R7_EUBRA</name>
<evidence type="ECO:0000256" key="5">
    <source>
        <dbReference type="ARBA" id="ARBA00023163"/>
    </source>
</evidence>
<gene>
    <name evidence="6 8" type="primary">nusB</name>
    <name evidence="8" type="ORF">GKE72_08890</name>
</gene>
<dbReference type="HAMAP" id="MF_00073">
    <property type="entry name" value="NusB"/>
    <property type="match status" value="1"/>
</dbReference>
<dbReference type="PANTHER" id="PTHR11078">
    <property type="entry name" value="N UTILIZATION SUBSTANCE PROTEIN B-RELATED"/>
    <property type="match status" value="1"/>
</dbReference>
<evidence type="ECO:0000256" key="4">
    <source>
        <dbReference type="ARBA" id="ARBA00023015"/>
    </source>
</evidence>
<dbReference type="Pfam" id="PF01029">
    <property type="entry name" value="NusB"/>
    <property type="match status" value="1"/>
</dbReference>
<dbReference type="RefSeq" id="WP_021739785.1">
    <property type="nucleotide sequence ID" value="NZ_CAXUGT010000009.1"/>
</dbReference>
<dbReference type="GO" id="GO:0031564">
    <property type="term" value="P:transcription antitermination"/>
    <property type="evidence" value="ECO:0007669"/>
    <property type="project" value="UniProtKB-KW"/>
</dbReference>
<dbReference type="AlphaFoldDB" id="A0A844E3R7"/>
<organism evidence="8 9">
    <name type="scientific">Eubacterium ramulus</name>
    <dbReference type="NCBI Taxonomy" id="39490"/>
    <lineage>
        <taxon>Bacteria</taxon>
        <taxon>Bacillati</taxon>
        <taxon>Bacillota</taxon>
        <taxon>Clostridia</taxon>
        <taxon>Eubacteriales</taxon>
        <taxon>Eubacteriaceae</taxon>
        <taxon>Eubacterium</taxon>
    </lineage>
</organism>
<dbReference type="GO" id="GO:0005829">
    <property type="term" value="C:cytosol"/>
    <property type="evidence" value="ECO:0007669"/>
    <property type="project" value="TreeGrafter"/>
</dbReference>
<evidence type="ECO:0000313" key="8">
    <source>
        <dbReference type="EMBL" id="MSD16188.1"/>
    </source>
</evidence>
<accession>A0A844E3R7</accession>
<dbReference type="EMBL" id="WKRA01000012">
    <property type="protein sequence ID" value="MSD16188.1"/>
    <property type="molecule type" value="Genomic_DNA"/>
</dbReference>
<protein>
    <recommendedName>
        <fullName evidence="6">Transcription antitermination protein NusB</fullName>
    </recommendedName>
    <alternativeName>
        <fullName evidence="6">Antitermination factor NusB</fullName>
    </alternativeName>
</protein>
<dbReference type="InterPro" id="IPR006027">
    <property type="entry name" value="NusB_RsmB_TIM44"/>
</dbReference>
<evidence type="ECO:0000256" key="3">
    <source>
        <dbReference type="ARBA" id="ARBA00022884"/>
    </source>
</evidence>
<evidence type="ECO:0000259" key="7">
    <source>
        <dbReference type="Pfam" id="PF01029"/>
    </source>
</evidence>
<keyword evidence="4 6" id="KW-0805">Transcription regulation</keyword>
<dbReference type="NCBIfam" id="TIGR01951">
    <property type="entry name" value="nusB"/>
    <property type="match status" value="1"/>
</dbReference>
<reference evidence="8 9" key="1">
    <citation type="journal article" date="2019" name="Nat. Med.">
        <title>A library of human gut bacterial isolates paired with longitudinal multiomics data enables mechanistic microbiome research.</title>
        <authorList>
            <person name="Poyet M."/>
            <person name="Groussin M."/>
            <person name="Gibbons S.M."/>
            <person name="Avila-Pacheco J."/>
            <person name="Jiang X."/>
            <person name="Kearney S.M."/>
            <person name="Perrotta A.R."/>
            <person name="Berdy B."/>
            <person name="Zhao S."/>
            <person name="Lieberman T.D."/>
            <person name="Swanson P.K."/>
            <person name="Smith M."/>
            <person name="Roesemann S."/>
            <person name="Alexander J.E."/>
            <person name="Rich S.A."/>
            <person name="Livny J."/>
            <person name="Vlamakis H."/>
            <person name="Clish C."/>
            <person name="Bullock K."/>
            <person name="Deik A."/>
            <person name="Scott J."/>
            <person name="Pierce K.A."/>
            <person name="Xavier R.J."/>
            <person name="Alm E.J."/>
        </authorList>
    </citation>
    <scope>NUCLEOTIDE SEQUENCE [LARGE SCALE GENOMIC DNA]</scope>
    <source>
        <strain evidence="8 9">BIOML-A3</strain>
    </source>
</reference>
<dbReference type="GO" id="GO:0006353">
    <property type="term" value="P:DNA-templated transcription termination"/>
    <property type="evidence" value="ECO:0007669"/>
    <property type="project" value="UniProtKB-UniRule"/>
</dbReference>
<dbReference type="PANTHER" id="PTHR11078:SF3">
    <property type="entry name" value="ANTITERMINATION NUSB DOMAIN-CONTAINING PROTEIN"/>
    <property type="match status" value="1"/>
</dbReference>
<sequence>MEDNMSRREQREQIFKILFGVEFHSAEELDEQIALYMEELGEIRQKEADYILNKVHSIVEHLDDLDSSLNAASKNWKTTRMAKAELSILRLAAYEIKYEEDIPVSVSINEAVELAKAYGSDQGPAFVNGILSGLA</sequence>
<dbReference type="Proteomes" id="UP000431304">
    <property type="component" value="Unassembled WGS sequence"/>
</dbReference>
<dbReference type="OrthoDB" id="9811381at2"/>
<evidence type="ECO:0000256" key="6">
    <source>
        <dbReference type="HAMAP-Rule" id="MF_00073"/>
    </source>
</evidence>
<keyword evidence="5 6" id="KW-0804">Transcription</keyword>
<dbReference type="SUPFAM" id="SSF48013">
    <property type="entry name" value="NusB-like"/>
    <property type="match status" value="1"/>
</dbReference>
<dbReference type="InterPro" id="IPR011605">
    <property type="entry name" value="NusB_fam"/>
</dbReference>
<comment type="function">
    <text evidence="6">Involved in transcription antitermination. Required for transcription of ribosomal RNA (rRNA) genes. Binds specifically to the boxA antiterminator sequence of the ribosomal RNA (rrn) operons.</text>
</comment>
<dbReference type="InterPro" id="IPR035926">
    <property type="entry name" value="NusB-like_sf"/>
</dbReference>
<dbReference type="GO" id="GO:0003723">
    <property type="term" value="F:RNA binding"/>
    <property type="evidence" value="ECO:0007669"/>
    <property type="project" value="UniProtKB-UniRule"/>
</dbReference>
<proteinExistence type="inferred from homology"/>
<feature type="domain" description="NusB/RsmB/TIM44" evidence="7">
    <location>
        <begin position="9"/>
        <end position="134"/>
    </location>
</feature>
<keyword evidence="3 6" id="KW-0694">RNA-binding</keyword>
<dbReference type="Gene3D" id="1.10.940.10">
    <property type="entry name" value="NusB-like"/>
    <property type="match status" value="1"/>
</dbReference>